<feature type="coiled-coil region" evidence="2">
    <location>
        <begin position="475"/>
        <end position="502"/>
    </location>
</feature>
<feature type="compositionally biased region" description="Polar residues" evidence="3">
    <location>
        <begin position="81"/>
        <end position="93"/>
    </location>
</feature>
<feature type="compositionally biased region" description="Low complexity" evidence="3">
    <location>
        <begin position="280"/>
        <end position="291"/>
    </location>
</feature>
<evidence type="ECO:0000256" key="3">
    <source>
        <dbReference type="SAM" id="MobiDB-lite"/>
    </source>
</evidence>
<feature type="region of interest" description="Disordered" evidence="3">
    <location>
        <begin position="226"/>
        <end position="353"/>
    </location>
</feature>
<dbReference type="Gene3D" id="2.60.450.20">
    <property type="match status" value="1"/>
</dbReference>
<dbReference type="Pfam" id="PF07202">
    <property type="entry name" value="Tcp10_C"/>
    <property type="match status" value="2"/>
</dbReference>
<feature type="region of interest" description="Disordered" evidence="3">
    <location>
        <begin position="508"/>
        <end position="528"/>
    </location>
</feature>
<comment type="caution">
    <text evidence="5">The sequence shown here is derived from an EMBL/GenBank/DDBJ whole genome shotgun (WGS) entry which is preliminary data.</text>
</comment>
<reference evidence="5 6" key="1">
    <citation type="journal article" date="2014" name="Genome Biol. Evol.">
        <title>The secreted proteins of Achlya hypogyna and Thraustotheca clavata identify the ancestral oomycete secretome and reveal gene acquisitions by horizontal gene transfer.</title>
        <authorList>
            <person name="Misner I."/>
            <person name="Blouin N."/>
            <person name="Leonard G."/>
            <person name="Richards T.A."/>
            <person name="Lane C.E."/>
        </authorList>
    </citation>
    <scope>NUCLEOTIDE SEQUENCE [LARGE SCALE GENOMIC DNA]</scope>
    <source>
        <strain evidence="5 6">ATCC 48635</strain>
    </source>
</reference>
<dbReference type="InterPro" id="IPR026581">
    <property type="entry name" value="TCP10L/CENPJ"/>
</dbReference>
<dbReference type="AlphaFoldDB" id="A0A1V9ZN26"/>
<keyword evidence="2" id="KW-0175">Coiled coil</keyword>
<sequence length="778" mass="86359">MAARGAAMPGDNVSFEALLEKQWPAQGPPSGARKVKKKSFLKKGARGWWMENIPAKRKPYVLVSGDDAIPRPPTAAKSVTPAPSVQRRMSNEFTPRPAATPKSTPAQTPQTPLQSKRSENAVVVDAPTRPEKSEHPSYLDAPADLMQSFDWKLQQDADDLEEFEYLEQAMLAQSGDNFLDDYDGGMAHELLPPPEAHPPAWEKALLASEDHDDSLQFERWRQGLLQDDDGLEEKNEPELRFSSVQVAAPDELRHGSLDLSELSIADSEPWDIEASRNEEAAPPAAPSATSPLVQQLFHAPKASPPSSSLQTLKLKLQQKAVPKPKVTPKVLPKAAPKAVTAKKKPDASPARVVPPASVIPSVIDDKLAELELEVKHYKQETLKLQKRREALEADQRKLDAARQEWMEEKKRAQDEIEAEWKQIRKEKRSLDQTLKMGVGLLPDRKERAEIDALKAQIVKMKMDEAAKTAKQKAAMEFFRQRIAELEVRNQELRDELKFMEQERLAHWNWTPEPPAPTAATNTDDDAYDPQAYQEPALEENFLGWQSASMAERSSLQLEPGRGDYDASGVVPPPPPAPLPEPSAEAPPAAVAIVSEPAVPEVHEIRHPKGKVERRFATGPIAKTFVFANGTEKDVYVDGHTIVRFANGDIKEVVPSIRPGSHATYADKTVYFYAAAQTKHTTLADQTQVFEFPNHQIEKHFASGVKEITFVDGTTKRIEVNGDEVSVFPDGTRMLERATGFREVSNPDGSKARDYPDGRTTWVTPQGVETPIPASRRPS</sequence>
<feature type="domain" description="Centromere protein J C-terminal" evidence="4">
    <location>
        <begin position="601"/>
        <end position="633"/>
    </location>
</feature>
<protein>
    <submittedName>
        <fullName evidence="5">Centromere protein J</fullName>
    </submittedName>
</protein>
<feature type="region of interest" description="Disordered" evidence="3">
    <location>
        <begin position="183"/>
        <end position="208"/>
    </location>
</feature>
<evidence type="ECO:0000259" key="4">
    <source>
        <dbReference type="Pfam" id="PF07202"/>
    </source>
</evidence>
<feature type="coiled-coil region" evidence="2">
    <location>
        <begin position="367"/>
        <end position="426"/>
    </location>
</feature>
<evidence type="ECO:0000256" key="2">
    <source>
        <dbReference type="SAM" id="Coils"/>
    </source>
</evidence>
<accession>A0A1V9ZN26</accession>
<dbReference type="PANTHER" id="PTHR10331">
    <property type="entry name" value="T COMPLEX PROTEIN 10"/>
    <property type="match status" value="1"/>
</dbReference>
<feature type="region of interest" description="Disordered" evidence="3">
    <location>
        <begin position="552"/>
        <end position="584"/>
    </location>
</feature>
<comment type="similarity">
    <text evidence="1">Belongs to the TCP10 family.</text>
</comment>
<feature type="domain" description="Centromere protein J C-terminal" evidence="4">
    <location>
        <begin position="702"/>
        <end position="733"/>
    </location>
</feature>
<evidence type="ECO:0000313" key="5">
    <source>
        <dbReference type="EMBL" id="OQR99386.1"/>
    </source>
</evidence>
<dbReference type="STRING" id="1202772.A0A1V9ZN26"/>
<dbReference type="InterPro" id="IPR047002">
    <property type="entry name" value="Tcp10_C_sf"/>
</dbReference>
<feature type="compositionally biased region" description="Polar residues" evidence="3">
    <location>
        <begin position="101"/>
        <end position="115"/>
    </location>
</feature>
<feature type="compositionally biased region" description="Basic and acidic residues" evidence="3">
    <location>
        <begin position="128"/>
        <end position="137"/>
    </location>
</feature>
<proteinExistence type="inferred from homology"/>
<dbReference type="EMBL" id="JNBR01000070">
    <property type="protein sequence ID" value="OQR99386.1"/>
    <property type="molecule type" value="Genomic_DNA"/>
</dbReference>
<feature type="compositionally biased region" description="Pro residues" evidence="3">
    <location>
        <begin position="570"/>
        <end position="580"/>
    </location>
</feature>
<dbReference type="Proteomes" id="UP000243579">
    <property type="component" value="Unassembled WGS sequence"/>
</dbReference>
<organism evidence="5 6">
    <name type="scientific">Achlya hypogyna</name>
    <name type="common">Oomycete</name>
    <name type="synonym">Protoachlya hypogyna</name>
    <dbReference type="NCBI Taxonomy" id="1202772"/>
    <lineage>
        <taxon>Eukaryota</taxon>
        <taxon>Sar</taxon>
        <taxon>Stramenopiles</taxon>
        <taxon>Oomycota</taxon>
        <taxon>Saprolegniomycetes</taxon>
        <taxon>Saprolegniales</taxon>
        <taxon>Achlyaceae</taxon>
        <taxon>Achlya</taxon>
    </lineage>
</organism>
<evidence type="ECO:0000313" key="6">
    <source>
        <dbReference type="Proteomes" id="UP000243579"/>
    </source>
</evidence>
<dbReference type="OrthoDB" id="10252174at2759"/>
<feature type="region of interest" description="Disordered" evidence="3">
    <location>
        <begin position="66"/>
        <end position="140"/>
    </location>
</feature>
<feature type="compositionally biased region" description="Low complexity" evidence="3">
    <location>
        <begin position="306"/>
        <end position="339"/>
    </location>
</feature>
<dbReference type="PANTHER" id="PTHR10331:SF6">
    <property type="entry name" value="SPINDLE ASSEMBLY ABNORMAL 4"/>
    <property type="match status" value="1"/>
</dbReference>
<keyword evidence="6" id="KW-1185">Reference proteome</keyword>
<feature type="region of interest" description="Disordered" evidence="3">
    <location>
        <begin position="742"/>
        <end position="778"/>
    </location>
</feature>
<name>A0A1V9ZN26_ACHHY</name>
<gene>
    <name evidence="5" type="ORF">ACHHYP_06928</name>
</gene>
<dbReference type="InterPro" id="IPR009852">
    <property type="entry name" value="CENPJ_C_dom"/>
</dbReference>
<evidence type="ECO:0000256" key="1">
    <source>
        <dbReference type="ARBA" id="ARBA00005627"/>
    </source>
</evidence>